<dbReference type="Pfam" id="PF02481">
    <property type="entry name" value="DNA_processg_A"/>
    <property type="match status" value="1"/>
</dbReference>
<dbReference type="AlphaFoldDB" id="A0A9D1RZ27"/>
<dbReference type="InterPro" id="IPR057666">
    <property type="entry name" value="DrpA_SLOG"/>
</dbReference>
<evidence type="ECO:0000313" key="5">
    <source>
        <dbReference type="Proteomes" id="UP000824189"/>
    </source>
</evidence>
<comment type="caution">
    <text evidence="4">The sequence shown here is derived from an EMBL/GenBank/DDBJ whole genome shotgun (WGS) entry which is preliminary data.</text>
</comment>
<dbReference type="Proteomes" id="UP000824189">
    <property type="component" value="Unassembled WGS sequence"/>
</dbReference>
<evidence type="ECO:0000256" key="1">
    <source>
        <dbReference type="ARBA" id="ARBA00006525"/>
    </source>
</evidence>
<comment type="similarity">
    <text evidence="1">Belongs to the DprA/Smf family.</text>
</comment>
<dbReference type="PANTHER" id="PTHR43022:SF1">
    <property type="entry name" value="PROTEIN SMF"/>
    <property type="match status" value="1"/>
</dbReference>
<name>A0A9D1RZ27_9CORY</name>
<proteinExistence type="inferred from homology"/>
<feature type="domain" description="Smf/DprA SLOG" evidence="3">
    <location>
        <begin position="68"/>
        <end position="270"/>
    </location>
</feature>
<evidence type="ECO:0000259" key="3">
    <source>
        <dbReference type="Pfam" id="PF02481"/>
    </source>
</evidence>
<organism evidence="4 5">
    <name type="scientific">Candidatus Corynebacterium gallistercoris</name>
    <dbReference type="NCBI Taxonomy" id="2838530"/>
    <lineage>
        <taxon>Bacteria</taxon>
        <taxon>Bacillati</taxon>
        <taxon>Actinomycetota</taxon>
        <taxon>Actinomycetes</taxon>
        <taxon>Mycobacteriales</taxon>
        <taxon>Corynebacteriaceae</taxon>
        <taxon>Corynebacterium</taxon>
    </lineage>
</organism>
<reference evidence="4" key="2">
    <citation type="submission" date="2021-04" db="EMBL/GenBank/DDBJ databases">
        <authorList>
            <person name="Gilroy R."/>
        </authorList>
    </citation>
    <scope>NUCLEOTIDE SEQUENCE</scope>
    <source>
        <strain evidence="4">4376</strain>
    </source>
</reference>
<reference evidence="4" key="1">
    <citation type="journal article" date="2021" name="PeerJ">
        <title>Extensive microbial diversity within the chicken gut microbiome revealed by metagenomics and culture.</title>
        <authorList>
            <person name="Gilroy R."/>
            <person name="Ravi A."/>
            <person name="Getino M."/>
            <person name="Pursley I."/>
            <person name="Horton D.L."/>
            <person name="Alikhan N.F."/>
            <person name="Baker D."/>
            <person name="Gharbi K."/>
            <person name="Hall N."/>
            <person name="Watson M."/>
            <person name="Adriaenssens E.M."/>
            <person name="Foster-Nyarko E."/>
            <person name="Jarju S."/>
            <person name="Secka A."/>
            <person name="Antonio M."/>
            <person name="Oren A."/>
            <person name="Chaudhuri R.R."/>
            <person name="La Ragione R."/>
            <person name="Hildebrand F."/>
            <person name="Pallen M.J."/>
        </authorList>
    </citation>
    <scope>NUCLEOTIDE SEQUENCE</scope>
    <source>
        <strain evidence="4">4376</strain>
    </source>
</reference>
<feature type="region of interest" description="Disordered" evidence="2">
    <location>
        <begin position="1"/>
        <end position="28"/>
    </location>
</feature>
<accession>A0A9D1RZ27</accession>
<evidence type="ECO:0000256" key="2">
    <source>
        <dbReference type="SAM" id="MobiDB-lite"/>
    </source>
</evidence>
<gene>
    <name evidence="4" type="primary">dprA</name>
    <name evidence="4" type="ORF">H9867_07190</name>
</gene>
<dbReference type="GO" id="GO:0009294">
    <property type="term" value="P:DNA-mediated transformation"/>
    <property type="evidence" value="ECO:0007669"/>
    <property type="project" value="InterPro"/>
</dbReference>
<protein>
    <submittedName>
        <fullName evidence="4">DNA-processing protein DprA</fullName>
    </submittedName>
</protein>
<dbReference type="SUPFAM" id="SSF102405">
    <property type="entry name" value="MCP/YpsA-like"/>
    <property type="match status" value="1"/>
</dbReference>
<dbReference type="EMBL" id="DXFZ01000088">
    <property type="protein sequence ID" value="HIW96250.1"/>
    <property type="molecule type" value="Genomic_DNA"/>
</dbReference>
<sequence>MEEAAAHLWHDHNAGKEQPAERFSKDPRADQQLAHTNGWRLVTPDSPDWPLNLTSAFAPSFWDEQADDTVRGQSTAPFALWVAGTGSLDSLTKKSITIVGTRAITGYGADVTRHFATELGREGYTIVSGGADGVDRIAHTQALEDGNNTAAILACGVDVPYPRKNQEMLNRIKDSGGLIISEYAPGTPPARHRFLTRNRLVAGISQGTLMTEAPYRSGAINTMNWAESMGRPTFAVPGPITSVSSQGCLVRLAEHRATMALRAEDIRAEVEPLGTQLELDWITQDGSSTQRLLSWEQTAVFDAAGTQSDSAGTLATMIEDTGLSVHRVMVTIRELEDFGLIVRHADRWVKTR</sequence>
<dbReference type="Gene3D" id="3.40.50.450">
    <property type="match status" value="1"/>
</dbReference>
<dbReference type="NCBIfam" id="TIGR00732">
    <property type="entry name" value="dprA"/>
    <property type="match status" value="1"/>
</dbReference>
<dbReference type="PANTHER" id="PTHR43022">
    <property type="entry name" value="PROTEIN SMF"/>
    <property type="match status" value="1"/>
</dbReference>
<dbReference type="InterPro" id="IPR003488">
    <property type="entry name" value="DprA"/>
</dbReference>
<evidence type="ECO:0000313" key="4">
    <source>
        <dbReference type="EMBL" id="HIW96250.1"/>
    </source>
</evidence>